<dbReference type="SUPFAM" id="SSF56112">
    <property type="entry name" value="Protein kinase-like (PK-like)"/>
    <property type="match status" value="1"/>
</dbReference>
<keyword evidence="8 13" id="KW-0067">ATP-binding</keyword>
<keyword evidence="5" id="KW-0863">Zinc-finger</keyword>
<dbReference type="PANTHER" id="PTHR11042">
    <property type="entry name" value="EUKARYOTIC TRANSLATION INITIATION FACTOR 2-ALPHA KINASE EIF2-ALPHA KINASE -RELATED"/>
    <property type="match status" value="1"/>
</dbReference>
<proteinExistence type="inferred from homology"/>
<evidence type="ECO:0000256" key="14">
    <source>
        <dbReference type="SAM" id="MobiDB-lite"/>
    </source>
</evidence>
<dbReference type="GO" id="GO:0008270">
    <property type="term" value="F:zinc ion binding"/>
    <property type="evidence" value="ECO:0007669"/>
    <property type="project" value="UniProtKB-KW"/>
</dbReference>
<evidence type="ECO:0000256" key="12">
    <source>
        <dbReference type="ARBA" id="ARBA00067836"/>
    </source>
</evidence>
<feature type="compositionally biased region" description="Basic residues" evidence="14">
    <location>
        <begin position="1"/>
        <end position="16"/>
    </location>
</feature>
<dbReference type="PROSITE" id="PS00108">
    <property type="entry name" value="PROTEIN_KINASE_ST"/>
    <property type="match status" value="1"/>
</dbReference>
<evidence type="ECO:0000256" key="5">
    <source>
        <dbReference type="ARBA" id="ARBA00022771"/>
    </source>
</evidence>
<dbReference type="AlphaFoldDB" id="A0A3P6C2N5"/>
<dbReference type="InterPro" id="IPR008271">
    <property type="entry name" value="Ser/Thr_kinase_AS"/>
</dbReference>
<evidence type="ECO:0000256" key="4">
    <source>
        <dbReference type="ARBA" id="ARBA00022741"/>
    </source>
</evidence>
<organism evidence="16">
    <name type="scientific">Brassica campestris</name>
    <name type="common">Field mustard</name>
    <dbReference type="NCBI Taxonomy" id="3711"/>
    <lineage>
        <taxon>Eukaryota</taxon>
        <taxon>Viridiplantae</taxon>
        <taxon>Streptophyta</taxon>
        <taxon>Embryophyta</taxon>
        <taxon>Tracheophyta</taxon>
        <taxon>Spermatophyta</taxon>
        <taxon>Magnoliopsida</taxon>
        <taxon>eudicotyledons</taxon>
        <taxon>Gunneridae</taxon>
        <taxon>Pentapetalae</taxon>
        <taxon>rosids</taxon>
        <taxon>malvids</taxon>
        <taxon>Brassicales</taxon>
        <taxon>Brassicaceae</taxon>
        <taxon>Brassiceae</taxon>
        <taxon>Brassica</taxon>
    </lineage>
</organism>
<dbReference type="EC" id="2.7.10.2" evidence="1"/>
<dbReference type="InterPro" id="IPR000719">
    <property type="entry name" value="Prot_kinase_dom"/>
</dbReference>
<keyword evidence="3" id="KW-0479">Metal-binding</keyword>
<dbReference type="Gene3D" id="3.30.200.20">
    <property type="entry name" value="Phosphorylase Kinase, domain 1"/>
    <property type="match status" value="1"/>
</dbReference>
<dbReference type="Gene3D" id="3.30.40.10">
    <property type="entry name" value="Zinc/RING finger domain, C3HC4 (zinc finger)"/>
    <property type="match status" value="1"/>
</dbReference>
<dbReference type="FunFam" id="3.30.200.20:FF:000356">
    <property type="entry name" value="WEE protein kinase"/>
    <property type="match status" value="1"/>
</dbReference>
<comment type="similarity">
    <text evidence="11">Belongs to the protein kinase superfamily. Ser/Thr protein kinase family. GCN2 subfamily.</text>
</comment>
<keyword evidence="4 13" id="KW-0547">Nucleotide-binding</keyword>
<dbReference type="FunFam" id="1.10.510.10:FF:000531">
    <property type="entry name" value="Wee1-like protein kinase"/>
    <property type="match status" value="1"/>
</dbReference>
<dbReference type="Gene3D" id="1.10.510.10">
    <property type="entry name" value="Transferase(Phosphotransferase) domain 1"/>
    <property type="match status" value="1"/>
</dbReference>
<keyword evidence="7" id="KW-0862">Zinc</keyword>
<dbReference type="InterPro" id="IPR011009">
    <property type="entry name" value="Kinase-like_dom_sf"/>
</dbReference>
<feature type="region of interest" description="Disordered" evidence="14">
    <location>
        <begin position="529"/>
        <end position="590"/>
    </location>
</feature>
<dbReference type="Pfam" id="PF00069">
    <property type="entry name" value="Pkinase"/>
    <property type="match status" value="1"/>
</dbReference>
<dbReference type="SUPFAM" id="SSF57903">
    <property type="entry name" value="FYVE/PHD zinc finger"/>
    <property type="match status" value="1"/>
</dbReference>
<keyword evidence="6" id="KW-0418">Kinase</keyword>
<gene>
    <name evidence="16" type="ORF">BRAA08T35647Z</name>
</gene>
<dbReference type="PROSITE" id="PS50011">
    <property type="entry name" value="PROTEIN_KINASE_DOM"/>
    <property type="match status" value="1"/>
</dbReference>
<evidence type="ECO:0000256" key="6">
    <source>
        <dbReference type="ARBA" id="ARBA00022777"/>
    </source>
</evidence>
<evidence type="ECO:0000256" key="8">
    <source>
        <dbReference type="ARBA" id="ARBA00022840"/>
    </source>
</evidence>
<dbReference type="InterPro" id="IPR011011">
    <property type="entry name" value="Znf_FYVE_PHD"/>
</dbReference>
<feature type="domain" description="Protein kinase" evidence="15">
    <location>
        <begin position="232"/>
        <end position="475"/>
    </location>
</feature>
<dbReference type="CDD" id="cd15489">
    <property type="entry name" value="PHD_SF"/>
    <property type="match status" value="1"/>
</dbReference>
<evidence type="ECO:0000256" key="11">
    <source>
        <dbReference type="ARBA" id="ARBA00037982"/>
    </source>
</evidence>
<feature type="region of interest" description="Disordered" evidence="14">
    <location>
        <begin position="1"/>
        <end position="33"/>
    </location>
</feature>
<evidence type="ECO:0000259" key="15">
    <source>
        <dbReference type="PROSITE" id="PS50011"/>
    </source>
</evidence>
<protein>
    <recommendedName>
        <fullName evidence="12">Wee1-like protein kinase</fullName>
        <ecNumber evidence="1">2.7.10.2</ecNumber>
    </recommendedName>
</protein>
<evidence type="ECO:0000256" key="7">
    <source>
        <dbReference type="ARBA" id="ARBA00022833"/>
    </source>
</evidence>
<keyword evidence="9" id="KW-0460">Magnesium</keyword>
<dbReference type="InterPro" id="IPR013083">
    <property type="entry name" value="Znf_RING/FYVE/PHD"/>
</dbReference>
<name>A0A3P6C2N5_BRACM</name>
<accession>A0A3P6C2N5</accession>
<feature type="binding site" evidence="13">
    <location>
        <position position="261"/>
    </location>
    <ligand>
        <name>ATP</name>
        <dbReference type="ChEBI" id="CHEBI:30616"/>
    </ligand>
</feature>
<evidence type="ECO:0000256" key="1">
    <source>
        <dbReference type="ARBA" id="ARBA00011903"/>
    </source>
</evidence>
<dbReference type="PANTHER" id="PTHR11042:SF155">
    <property type="entry name" value="PROTEIN KINASE DOMAIN-CONTAINING PROTEIN"/>
    <property type="match status" value="1"/>
</dbReference>
<evidence type="ECO:0000256" key="10">
    <source>
        <dbReference type="ARBA" id="ARBA00023137"/>
    </source>
</evidence>
<evidence type="ECO:0000256" key="9">
    <source>
        <dbReference type="ARBA" id="ARBA00022842"/>
    </source>
</evidence>
<evidence type="ECO:0000256" key="13">
    <source>
        <dbReference type="PROSITE-ProRule" id="PRU10141"/>
    </source>
</evidence>
<keyword evidence="2" id="KW-0808">Transferase</keyword>
<dbReference type="EMBL" id="LR031575">
    <property type="protein sequence ID" value="VDD08628.1"/>
    <property type="molecule type" value="Genomic_DNA"/>
</dbReference>
<sequence length="974" mass="110462">MFERKKGRRLLGKRKGLGTIETRRTKKSRKMEGTLERHSLLQFGQLSKLSFDNRPPSNAAESSELRNELGADGDWGEKEFILSQDFFCTPDYITPDNQNLMSDLNMSMDHSPCPRSPVKLTSAKSKRCRQDSFTFNTSDSTWASKYRVDEQEDDDIDIDEIMVDKTERTGYVSRSAVALRSRVMPPPCLKNPYVMNESDTATDPFGYQRSKCASFLPASMGGDGLSRYLTDFHEIQQIGAGNFSRVFKVLKRIDGCLYAVKHSTRKLYLDSERCKAMMEVQALAALGFHENVVGYYNSWFENEQLYIQLELCDHSLSKKSSLRISEREILVIMHQIAKALQFVHEKGIAHLDVKPDNIYIKNGVCKLGDFGCATRLDKSLPVEEGDARYMPQEVLNENYEHLDKVDIFSLGVTVYELIRGSPLTESRNKSLNIKQGKLPLLPGHSLQLQQLLKTMMDRDPSRRPSARELMEHPMFDRIRGWTVEIIVSRSESSNFETEVGIKDRCSLVQMETHSDGESSEMVGDWDFLPPPVKGTRVSENDRGGGGGGGRVLPPWADPSYEWGGGKWKQDGRKNRKNKKKEKEKEKESGLSVEDVMKEYSSLPPQIAEWYWCIEYVAKYVKDLRCILDVMNMGYPTTNDYGSRINEILSLRILESFAAAAATVVVGPRIEFDLSLSSTHVLNAILQHVTVSELRPGMPELSNFNLLPFFAHKNMSLPPCALEVLRDVSAMEDQTSAAPTMEANDPVFRDDRSEHRRYVCEEMAIDEEQVHTGFEQTNMKDKDEVVVIDHEDSPPVQRDEVIVIDGDGTTAEQLINKDNVVVIDDEDSPPLQRDGSTAEKLINKGNTTRETSSPGLDLRVKCTKDGAWLISESDEESDTVRDPPSSRPENVCWKCERQGGASLLICSRSECAAKVHKECLNGPAHFDEDDNFHCPMCWYDRVTMEYRESQKLMSCAKRRLVKFLPLLSRASKRLR</sequence>
<evidence type="ECO:0000256" key="2">
    <source>
        <dbReference type="ARBA" id="ARBA00022679"/>
    </source>
</evidence>
<keyword evidence="10" id="KW-0829">Tyrosine-protein kinase</keyword>
<dbReference type="InterPro" id="IPR050339">
    <property type="entry name" value="CC_SR_Kinase"/>
</dbReference>
<evidence type="ECO:0000256" key="3">
    <source>
        <dbReference type="ARBA" id="ARBA00022723"/>
    </source>
</evidence>
<evidence type="ECO:0000313" key="16">
    <source>
        <dbReference type="EMBL" id="VDD08628.1"/>
    </source>
</evidence>
<reference evidence="16" key="1">
    <citation type="submission" date="2018-11" db="EMBL/GenBank/DDBJ databases">
        <authorList>
            <consortium name="Genoscope - CEA"/>
            <person name="William W."/>
        </authorList>
    </citation>
    <scope>NUCLEOTIDE SEQUENCE</scope>
</reference>
<dbReference type="GO" id="GO:0004715">
    <property type="term" value="F:non-membrane spanning protein tyrosine kinase activity"/>
    <property type="evidence" value="ECO:0007669"/>
    <property type="project" value="UniProtKB-EC"/>
</dbReference>
<dbReference type="PROSITE" id="PS00107">
    <property type="entry name" value="PROTEIN_KINASE_ATP"/>
    <property type="match status" value="1"/>
</dbReference>
<dbReference type="InterPro" id="IPR017441">
    <property type="entry name" value="Protein_kinase_ATP_BS"/>
</dbReference>
<dbReference type="SMART" id="SM00220">
    <property type="entry name" value="S_TKc"/>
    <property type="match status" value="1"/>
</dbReference>
<dbReference type="GO" id="GO:0005524">
    <property type="term" value="F:ATP binding"/>
    <property type="evidence" value="ECO:0007669"/>
    <property type="project" value="UniProtKB-UniRule"/>
</dbReference>